<keyword evidence="2" id="KW-1185">Reference proteome</keyword>
<dbReference type="AlphaFoldDB" id="A0ABD5V040"/>
<dbReference type="InterPro" id="IPR055944">
    <property type="entry name" value="DUF7522"/>
</dbReference>
<gene>
    <name evidence="1" type="ORF">ACFQGH_06450</name>
</gene>
<name>A0ABD5V040_9EURY</name>
<protein>
    <submittedName>
        <fullName evidence="1">Uncharacterized protein</fullName>
    </submittedName>
</protein>
<proteinExistence type="predicted"/>
<dbReference type="Proteomes" id="UP001596312">
    <property type="component" value="Unassembled WGS sequence"/>
</dbReference>
<comment type="caution">
    <text evidence="1">The sequence shown here is derived from an EMBL/GenBank/DDBJ whole genome shotgun (WGS) entry which is preliminary data.</text>
</comment>
<dbReference type="RefSeq" id="WP_340603353.1">
    <property type="nucleotide sequence ID" value="NZ_JBBMXV010000002.1"/>
</dbReference>
<reference evidence="1 2" key="1">
    <citation type="journal article" date="2019" name="Int. J. Syst. Evol. Microbiol.">
        <title>The Global Catalogue of Microorganisms (GCM) 10K type strain sequencing project: providing services to taxonomists for standard genome sequencing and annotation.</title>
        <authorList>
            <consortium name="The Broad Institute Genomics Platform"/>
            <consortium name="The Broad Institute Genome Sequencing Center for Infectious Disease"/>
            <person name="Wu L."/>
            <person name="Ma J."/>
        </authorList>
    </citation>
    <scope>NUCLEOTIDE SEQUENCE [LARGE SCALE GENOMIC DNA]</scope>
    <source>
        <strain evidence="1 2">CGMCC 1.3240</strain>
    </source>
</reference>
<dbReference type="Pfam" id="PF24366">
    <property type="entry name" value="DUF7522"/>
    <property type="match status" value="1"/>
</dbReference>
<sequence>MVSEEVADELVSACRTTVGDELRSVTYFTPEEYDHLYLRDDLERGNDPEAFAENERQGFSSQRTYEWSELGDYEYTIRVFEFGHLVRVIGDEEGVYVTTGDLTMDRFGELVEAIQSILREE</sequence>
<dbReference type="EMBL" id="JBHSXQ010000002">
    <property type="protein sequence ID" value="MFC6904838.1"/>
    <property type="molecule type" value="Genomic_DNA"/>
</dbReference>
<evidence type="ECO:0000313" key="2">
    <source>
        <dbReference type="Proteomes" id="UP001596312"/>
    </source>
</evidence>
<organism evidence="1 2">
    <name type="scientific">Halalkalicoccus tibetensis</name>
    <dbReference type="NCBI Taxonomy" id="175632"/>
    <lineage>
        <taxon>Archaea</taxon>
        <taxon>Methanobacteriati</taxon>
        <taxon>Methanobacteriota</taxon>
        <taxon>Stenosarchaea group</taxon>
        <taxon>Halobacteria</taxon>
        <taxon>Halobacteriales</taxon>
        <taxon>Halococcaceae</taxon>
        <taxon>Halalkalicoccus</taxon>
    </lineage>
</organism>
<accession>A0ABD5V040</accession>
<evidence type="ECO:0000313" key="1">
    <source>
        <dbReference type="EMBL" id="MFC6904838.1"/>
    </source>
</evidence>